<dbReference type="EMBL" id="JAIXMP010000035">
    <property type="protein sequence ID" value="KAI9249475.1"/>
    <property type="molecule type" value="Genomic_DNA"/>
</dbReference>
<evidence type="ECO:0000259" key="18">
    <source>
        <dbReference type="Pfam" id="PF02581"/>
    </source>
</evidence>
<dbReference type="AlphaFoldDB" id="A0AAD5JR02"/>
<comment type="catalytic activity">
    <reaction evidence="15">
        <text>2-[(2R,5Z)-2-carboxy-4-methylthiazol-5(2H)-ylidene]ethyl phosphate + 4-amino-2-methyl-5-(diphosphooxymethyl)pyrimidine + 2 H(+) = thiamine phosphate + CO2 + diphosphate</text>
        <dbReference type="Rhea" id="RHEA:47844"/>
        <dbReference type="ChEBI" id="CHEBI:15378"/>
        <dbReference type="ChEBI" id="CHEBI:16526"/>
        <dbReference type="ChEBI" id="CHEBI:33019"/>
        <dbReference type="ChEBI" id="CHEBI:37575"/>
        <dbReference type="ChEBI" id="CHEBI:57841"/>
        <dbReference type="ChEBI" id="CHEBI:62899"/>
        <dbReference type="EC" id="2.5.1.3"/>
    </reaction>
</comment>
<dbReference type="SUPFAM" id="SSF51391">
    <property type="entry name" value="Thiamin phosphate synthase"/>
    <property type="match status" value="1"/>
</dbReference>
<evidence type="ECO:0000256" key="13">
    <source>
        <dbReference type="ARBA" id="ARBA00047334"/>
    </source>
</evidence>
<dbReference type="InterPro" id="IPR013785">
    <property type="entry name" value="Aldolase_TIM"/>
</dbReference>
<evidence type="ECO:0000256" key="16">
    <source>
        <dbReference type="ARBA" id="ARBA00061146"/>
    </source>
</evidence>
<evidence type="ECO:0000256" key="15">
    <source>
        <dbReference type="ARBA" id="ARBA00047883"/>
    </source>
</evidence>
<comment type="catalytic activity">
    <reaction evidence="13">
        <text>4-methyl-5-(2-phosphooxyethyl)-thiazole + 4-amino-2-methyl-5-(diphosphooxymethyl)pyrimidine + H(+) = thiamine phosphate + diphosphate</text>
        <dbReference type="Rhea" id="RHEA:22328"/>
        <dbReference type="ChEBI" id="CHEBI:15378"/>
        <dbReference type="ChEBI" id="CHEBI:33019"/>
        <dbReference type="ChEBI" id="CHEBI:37575"/>
        <dbReference type="ChEBI" id="CHEBI:57841"/>
        <dbReference type="ChEBI" id="CHEBI:58296"/>
        <dbReference type="EC" id="2.5.1.3"/>
    </reaction>
</comment>
<reference evidence="19" key="1">
    <citation type="journal article" date="2022" name="IScience">
        <title>Evolution of zygomycete secretomes and the origins of terrestrial fungal ecologies.</title>
        <authorList>
            <person name="Chang Y."/>
            <person name="Wang Y."/>
            <person name="Mondo S."/>
            <person name="Ahrendt S."/>
            <person name="Andreopoulos W."/>
            <person name="Barry K."/>
            <person name="Beard J."/>
            <person name="Benny G.L."/>
            <person name="Blankenship S."/>
            <person name="Bonito G."/>
            <person name="Cuomo C."/>
            <person name="Desiro A."/>
            <person name="Gervers K.A."/>
            <person name="Hundley H."/>
            <person name="Kuo A."/>
            <person name="LaButti K."/>
            <person name="Lang B.F."/>
            <person name="Lipzen A."/>
            <person name="O'Donnell K."/>
            <person name="Pangilinan J."/>
            <person name="Reynolds N."/>
            <person name="Sandor L."/>
            <person name="Smith M.E."/>
            <person name="Tsang A."/>
            <person name="Grigoriev I.V."/>
            <person name="Stajich J.E."/>
            <person name="Spatafora J.W."/>
        </authorList>
    </citation>
    <scope>NUCLEOTIDE SEQUENCE</scope>
    <source>
        <strain evidence="19">RSA 2281</strain>
    </source>
</reference>
<proteinExistence type="inferred from homology"/>
<evidence type="ECO:0000256" key="4">
    <source>
        <dbReference type="ARBA" id="ARBA00004868"/>
    </source>
</evidence>
<dbReference type="InterPro" id="IPR036206">
    <property type="entry name" value="ThiamineP_synth_sf"/>
</dbReference>
<keyword evidence="6" id="KW-0808">Transferase</keyword>
<dbReference type="NCBIfam" id="TIGR00694">
    <property type="entry name" value="thiM"/>
    <property type="match status" value="1"/>
</dbReference>
<evidence type="ECO:0000256" key="14">
    <source>
        <dbReference type="ARBA" id="ARBA00047851"/>
    </source>
</evidence>
<dbReference type="Pfam" id="PF02110">
    <property type="entry name" value="HK"/>
    <property type="match status" value="1"/>
</dbReference>
<dbReference type="PRINTS" id="PR01099">
    <property type="entry name" value="HYETHTZKNASE"/>
</dbReference>
<dbReference type="PANTHER" id="PTHR20857:SF23">
    <property type="entry name" value="THIAMINE BIOSYNTHETIC BIFUNCTIONAL ENZYME"/>
    <property type="match status" value="1"/>
</dbReference>
<protein>
    <submittedName>
        <fullName evidence="19">Hydroxyethylthiazole kinase family-domain-containing protein</fullName>
    </submittedName>
</protein>
<dbReference type="InterPro" id="IPR034291">
    <property type="entry name" value="TMP_synthase"/>
</dbReference>
<comment type="pathway">
    <text evidence="5">Cofactor biosynthesis; thiamine diphosphate biosynthesis; thiamine phosphate from 4-amino-2-methyl-5-diphosphomethylpyrimidine and 4-methyl-5-(2-phosphoethyl)-thiazole: step 1/1.</text>
</comment>
<evidence type="ECO:0000256" key="17">
    <source>
        <dbReference type="ARBA" id="ARBA00061283"/>
    </source>
</evidence>
<name>A0AAD5JR02_9FUNG</name>
<gene>
    <name evidence="19" type="ORF">BDA99DRAFT_523901</name>
</gene>
<dbReference type="CDD" id="cd00564">
    <property type="entry name" value="TMP_TenI"/>
    <property type="match status" value="1"/>
</dbReference>
<dbReference type="SUPFAM" id="SSF53613">
    <property type="entry name" value="Ribokinase-like"/>
    <property type="match status" value="1"/>
</dbReference>
<keyword evidence="20" id="KW-1185">Reference proteome</keyword>
<dbReference type="NCBIfam" id="NF006830">
    <property type="entry name" value="PRK09355.1"/>
    <property type="match status" value="1"/>
</dbReference>
<keyword evidence="10" id="KW-0067">ATP-binding</keyword>
<dbReference type="FunFam" id="3.20.20.70:FF:000104">
    <property type="entry name" value="Thiamine biosynthetic bifunctional enzyme"/>
    <property type="match status" value="1"/>
</dbReference>
<evidence type="ECO:0000256" key="12">
    <source>
        <dbReference type="ARBA" id="ARBA00022977"/>
    </source>
</evidence>
<dbReference type="InterPro" id="IPR022998">
    <property type="entry name" value="ThiamineP_synth_TenI"/>
</dbReference>
<organism evidence="19 20">
    <name type="scientific">Phascolomyces articulosus</name>
    <dbReference type="NCBI Taxonomy" id="60185"/>
    <lineage>
        <taxon>Eukaryota</taxon>
        <taxon>Fungi</taxon>
        <taxon>Fungi incertae sedis</taxon>
        <taxon>Mucoromycota</taxon>
        <taxon>Mucoromycotina</taxon>
        <taxon>Mucoromycetes</taxon>
        <taxon>Mucorales</taxon>
        <taxon>Lichtheimiaceae</taxon>
        <taxon>Phascolomyces</taxon>
    </lineage>
</organism>
<dbReference type="GO" id="GO:0009228">
    <property type="term" value="P:thiamine biosynthetic process"/>
    <property type="evidence" value="ECO:0007669"/>
    <property type="project" value="UniProtKB-KW"/>
</dbReference>
<comment type="catalytic activity">
    <reaction evidence="1">
        <text>5-(2-hydroxyethyl)-4-methylthiazole + ATP = 4-methyl-5-(2-phosphooxyethyl)-thiazole + ADP + H(+)</text>
        <dbReference type="Rhea" id="RHEA:24212"/>
        <dbReference type="ChEBI" id="CHEBI:15378"/>
        <dbReference type="ChEBI" id="CHEBI:17957"/>
        <dbReference type="ChEBI" id="CHEBI:30616"/>
        <dbReference type="ChEBI" id="CHEBI:58296"/>
        <dbReference type="ChEBI" id="CHEBI:456216"/>
        <dbReference type="EC" id="2.7.1.50"/>
    </reaction>
</comment>
<comment type="similarity">
    <text evidence="17">In the N-terminal section; belongs to the thiamine-phosphate synthase family.</text>
</comment>
<comment type="function">
    <text evidence="3">Condenses 4-methyl-5-(beta-hydroxyethyl)thiazole monophosphate (THZ-P) and 2-methyl-4-amino-5-hydroxymethyl pyrimidine pyrophosphate (HMP-PP) to form thiamine monophosphate (TMP).</text>
</comment>
<evidence type="ECO:0000256" key="10">
    <source>
        <dbReference type="ARBA" id="ARBA00022840"/>
    </source>
</evidence>
<dbReference type="Gene3D" id="3.20.20.70">
    <property type="entry name" value="Aldolase class I"/>
    <property type="match status" value="1"/>
</dbReference>
<evidence type="ECO:0000256" key="11">
    <source>
        <dbReference type="ARBA" id="ARBA00022842"/>
    </source>
</evidence>
<keyword evidence="12" id="KW-0784">Thiamine biosynthesis</keyword>
<dbReference type="GO" id="GO:0005524">
    <property type="term" value="F:ATP binding"/>
    <property type="evidence" value="ECO:0007669"/>
    <property type="project" value="UniProtKB-KW"/>
</dbReference>
<keyword evidence="9 19" id="KW-0418">Kinase</keyword>
<dbReference type="HAMAP" id="MF_00097">
    <property type="entry name" value="TMP_synthase"/>
    <property type="match status" value="1"/>
</dbReference>
<evidence type="ECO:0000256" key="1">
    <source>
        <dbReference type="ARBA" id="ARBA00001771"/>
    </source>
</evidence>
<evidence type="ECO:0000313" key="20">
    <source>
        <dbReference type="Proteomes" id="UP001209540"/>
    </source>
</evidence>
<evidence type="ECO:0000256" key="2">
    <source>
        <dbReference type="ARBA" id="ARBA00001946"/>
    </source>
</evidence>
<evidence type="ECO:0000256" key="8">
    <source>
        <dbReference type="ARBA" id="ARBA00022741"/>
    </source>
</evidence>
<evidence type="ECO:0000256" key="5">
    <source>
        <dbReference type="ARBA" id="ARBA00005165"/>
    </source>
</evidence>
<dbReference type="HAMAP" id="MF_00228">
    <property type="entry name" value="Thz_kinase"/>
    <property type="match status" value="1"/>
</dbReference>
<evidence type="ECO:0000313" key="19">
    <source>
        <dbReference type="EMBL" id="KAI9249475.1"/>
    </source>
</evidence>
<dbReference type="InterPro" id="IPR029056">
    <property type="entry name" value="Ribokinase-like"/>
</dbReference>
<dbReference type="GO" id="GO:0004789">
    <property type="term" value="F:thiamine-phosphate diphosphorylase activity"/>
    <property type="evidence" value="ECO:0007669"/>
    <property type="project" value="UniProtKB-EC"/>
</dbReference>
<comment type="pathway">
    <text evidence="4">Cofactor biosynthesis; thiamine diphosphate biosynthesis; 4-methyl-5-(2-phosphoethyl)-thiazole from 5-(2-hydroxyethyl)-4-methylthiazole: step 1/1.</text>
</comment>
<evidence type="ECO:0000256" key="7">
    <source>
        <dbReference type="ARBA" id="ARBA00022723"/>
    </source>
</evidence>
<comment type="cofactor">
    <cofactor evidence="2">
        <name>Mg(2+)</name>
        <dbReference type="ChEBI" id="CHEBI:18420"/>
    </cofactor>
</comment>
<dbReference type="CDD" id="cd01170">
    <property type="entry name" value="THZ_kinase"/>
    <property type="match status" value="1"/>
</dbReference>
<dbReference type="GO" id="GO:0000287">
    <property type="term" value="F:magnesium ion binding"/>
    <property type="evidence" value="ECO:0007669"/>
    <property type="project" value="InterPro"/>
</dbReference>
<sequence length="498" mass="52682">MVVPVDYSLYLVTDSSLVPENATFLGQIEKALEGGVTLVQLREKDLDTGPFIDLAYKVQALTRQFNVPLIINDRIDVALAVNADGVHIGQDDMPMRRARQILGHDKIIGVSCNTIAEAQQAIADGADYLGIGAVWDTSTKKLKKKTLGIQGVKDLLAAIPPIPNVVIGGIKLNNGKELLENTQGVHGLSIVSGIMAAPDAKQACQDLLSMIRHYVPGPSKEQDIVKYAIKATARVKSGSPLVHHMTNTVVINDNANATLAVGASPIMSTNTEEVDDIAAINGAMVVNMGTLSQSMSEAMSTAMESNTKLGNPVIFDPVGAAATEYRRVMTQKYLDVGHLTVLKGNTGEILYIAQRGGQSRGVDTVGGTGGEANAAAAVKETAQKYGIIVAMTGEIDYVSDGERVFAIDNGDALLASITGSGCMVSSIVGCFTAVNRENYLYATIAGILIVTVASEKAASRPDVHGPGTFRSALIDELYNITNEPSILATYAKVREVKL</sequence>
<dbReference type="Gene3D" id="3.40.1190.20">
    <property type="match status" value="1"/>
</dbReference>
<comment type="catalytic activity">
    <reaction evidence="14">
        <text>2-(2-carboxy-4-methylthiazol-5-yl)ethyl phosphate + 4-amino-2-methyl-5-(diphosphooxymethyl)pyrimidine + 2 H(+) = thiamine phosphate + CO2 + diphosphate</text>
        <dbReference type="Rhea" id="RHEA:47848"/>
        <dbReference type="ChEBI" id="CHEBI:15378"/>
        <dbReference type="ChEBI" id="CHEBI:16526"/>
        <dbReference type="ChEBI" id="CHEBI:33019"/>
        <dbReference type="ChEBI" id="CHEBI:37575"/>
        <dbReference type="ChEBI" id="CHEBI:57841"/>
        <dbReference type="ChEBI" id="CHEBI:62890"/>
        <dbReference type="EC" id="2.5.1.3"/>
    </reaction>
</comment>
<dbReference type="PANTHER" id="PTHR20857">
    <property type="entry name" value="THIAMINE-PHOSPHATE PYROPHOSPHORYLASE"/>
    <property type="match status" value="1"/>
</dbReference>
<dbReference type="Pfam" id="PF02581">
    <property type="entry name" value="TMP-TENI"/>
    <property type="match status" value="1"/>
</dbReference>
<evidence type="ECO:0000256" key="3">
    <source>
        <dbReference type="ARBA" id="ARBA00003814"/>
    </source>
</evidence>
<comment type="similarity">
    <text evidence="16">In the C-terminal section; belongs to the Thz kinase family.</text>
</comment>
<dbReference type="GO" id="GO:0004417">
    <property type="term" value="F:hydroxyethylthiazole kinase activity"/>
    <property type="evidence" value="ECO:0007669"/>
    <property type="project" value="UniProtKB-EC"/>
</dbReference>
<accession>A0AAD5JR02</accession>
<keyword evidence="11" id="KW-0460">Magnesium</keyword>
<evidence type="ECO:0000256" key="6">
    <source>
        <dbReference type="ARBA" id="ARBA00022679"/>
    </source>
</evidence>
<dbReference type="NCBIfam" id="TIGR00693">
    <property type="entry name" value="thiE"/>
    <property type="match status" value="1"/>
</dbReference>
<dbReference type="InterPro" id="IPR000417">
    <property type="entry name" value="Hyethyz_kinase"/>
</dbReference>
<dbReference type="GO" id="GO:0005737">
    <property type="term" value="C:cytoplasm"/>
    <property type="evidence" value="ECO:0007669"/>
    <property type="project" value="TreeGrafter"/>
</dbReference>
<reference evidence="19" key="2">
    <citation type="submission" date="2023-02" db="EMBL/GenBank/DDBJ databases">
        <authorList>
            <consortium name="DOE Joint Genome Institute"/>
            <person name="Mondo S.J."/>
            <person name="Chang Y."/>
            <person name="Wang Y."/>
            <person name="Ahrendt S."/>
            <person name="Andreopoulos W."/>
            <person name="Barry K."/>
            <person name="Beard J."/>
            <person name="Benny G.L."/>
            <person name="Blankenship S."/>
            <person name="Bonito G."/>
            <person name="Cuomo C."/>
            <person name="Desiro A."/>
            <person name="Gervers K.A."/>
            <person name="Hundley H."/>
            <person name="Kuo A."/>
            <person name="LaButti K."/>
            <person name="Lang B.F."/>
            <person name="Lipzen A."/>
            <person name="O'Donnell K."/>
            <person name="Pangilinan J."/>
            <person name="Reynolds N."/>
            <person name="Sandor L."/>
            <person name="Smith M.W."/>
            <person name="Tsang A."/>
            <person name="Grigoriev I.V."/>
            <person name="Stajich J.E."/>
            <person name="Spatafora J.W."/>
        </authorList>
    </citation>
    <scope>NUCLEOTIDE SEQUENCE</scope>
    <source>
        <strain evidence="19">RSA 2281</strain>
    </source>
</reference>
<comment type="caution">
    <text evidence="19">The sequence shown here is derived from an EMBL/GenBank/DDBJ whole genome shotgun (WGS) entry which is preliminary data.</text>
</comment>
<evidence type="ECO:0000256" key="9">
    <source>
        <dbReference type="ARBA" id="ARBA00022777"/>
    </source>
</evidence>
<dbReference type="Proteomes" id="UP001209540">
    <property type="component" value="Unassembled WGS sequence"/>
</dbReference>
<feature type="domain" description="Thiamine phosphate synthase/TenI" evidence="18">
    <location>
        <begin position="9"/>
        <end position="194"/>
    </location>
</feature>
<keyword evidence="7" id="KW-0479">Metal-binding</keyword>
<keyword evidence="8" id="KW-0547">Nucleotide-binding</keyword>